<evidence type="ECO:0000256" key="4">
    <source>
        <dbReference type="ARBA" id="ARBA00022741"/>
    </source>
</evidence>
<dbReference type="PANTHER" id="PTHR48095:SF2">
    <property type="entry name" value="BIOTIN CARBOXYLASE, CHLOROPLASTIC"/>
    <property type="match status" value="1"/>
</dbReference>
<keyword evidence="5 7" id="KW-0067">ATP-binding</keyword>
<dbReference type="EC" id="6.3.4.14" evidence="2"/>
<comment type="function">
    <text evidence="1">This protein is a component of the acetyl coenzyme A carboxylase complex; first, biotin carboxylase catalyzes the carboxylation of the carrier protein and then the transcarboxylase transfers the carboxyl group to form malonyl-CoA.</text>
</comment>
<dbReference type="EMBL" id="JACSNV010000001">
    <property type="protein sequence ID" value="MBM6876790.1"/>
    <property type="molecule type" value="Genomic_DNA"/>
</dbReference>
<dbReference type="SMART" id="SM00878">
    <property type="entry name" value="Biotin_carb_C"/>
    <property type="match status" value="1"/>
</dbReference>
<dbReference type="InterPro" id="IPR051602">
    <property type="entry name" value="ACC_Biotin_Carboxylase"/>
</dbReference>
<evidence type="ECO:0000256" key="7">
    <source>
        <dbReference type="PROSITE-ProRule" id="PRU00409"/>
    </source>
</evidence>
<dbReference type="PANTHER" id="PTHR48095">
    <property type="entry name" value="PYRUVATE CARBOXYLASE SUBUNIT A"/>
    <property type="match status" value="1"/>
</dbReference>
<evidence type="ECO:0000256" key="3">
    <source>
        <dbReference type="ARBA" id="ARBA00022598"/>
    </source>
</evidence>
<reference evidence="10 11" key="1">
    <citation type="journal article" date="2021" name="Sci. Rep.">
        <title>The distribution of antibiotic resistance genes in chicken gut microbiota commensals.</title>
        <authorList>
            <person name="Juricova H."/>
            <person name="Matiasovicova J."/>
            <person name="Kubasova T."/>
            <person name="Cejkova D."/>
            <person name="Rychlik I."/>
        </authorList>
    </citation>
    <scope>NUCLEOTIDE SEQUENCE [LARGE SCALE GENOMIC DNA]</scope>
    <source>
        <strain evidence="10 11">An431b</strain>
    </source>
</reference>
<protein>
    <recommendedName>
        <fullName evidence="2">biotin carboxylase</fullName>
        <ecNumber evidence="2">6.3.4.14</ecNumber>
    </recommendedName>
</protein>
<evidence type="ECO:0000256" key="2">
    <source>
        <dbReference type="ARBA" id="ARBA00013263"/>
    </source>
</evidence>
<gene>
    <name evidence="10" type="ORF">H9X83_01260</name>
</gene>
<dbReference type="PROSITE" id="PS50975">
    <property type="entry name" value="ATP_GRASP"/>
    <property type="match status" value="1"/>
</dbReference>
<dbReference type="SUPFAM" id="SSF51246">
    <property type="entry name" value="Rudiment single hybrid motif"/>
    <property type="match status" value="1"/>
</dbReference>
<evidence type="ECO:0000256" key="1">
    <source>
        <dbReference type="ARBA" id="ARBA00003761"/>
    </source>
</evidence>
<name>A0ABS2G7U9_9FIRM</name>
<feature type="domain" description="ATP-grasp" evidence="8">
    <location>
        <begin position="120"/>
        <end position="316"/>
    </location>
</feature>
<proteinExistence type="predicted"/>
<evidence type="ECO:0000313" key="10">
    <source>
        <dbReference type="EMBL" id="MBM6876790.1"/>
    </source>
</evidence>
<dbReference type="InterPro" id="IPR005479">
    <property type="entry name" value="CPAse_ATP-bd"/>
</dbReference>
<dbReference type="NCBIfam" id="NF006367">
    <property type="entry name" value="PRK08591.1"/>
    <property type="match status" value="1"/>
</dbReference>
<evidence type="ECO:0000256" key="5">
    <source>
        <dbReference type="ARBA" id="ARBA00022840"/>
    </source>
</evidence>
<dbReference type="SMART" id="SM01209">
    <property type="entry name" value="GARS_A"/>
    <property type="match status" value="1"/>
</dbReference>
<dbReference type="InterPro" id="IPR011054">
    <property type="entry name" value="Rudment_hybrid_motif"/>
</dbReference>
<dbReference type="PROSITE" id="PS50979">
    <property type="entry name" value="BC"/>
    <property type="match status" value="1"/>
</dbReference>
<dbReference type="InterPro" id="IPR005481">
    <property type="entry name" value="BC-like_N"/>
</dbReference>
<evidence type="ECO:0000259" key="9">
    <source>
        <dbReference type="PROSITE" id="PS50979"/>
    </source>
</evidence>
<accession>A0ABS2G7U9</accession>
<dbReference type="Pfam" id="PF02785">
    <property type="entry name" value="Biotin_carb_C"/>
    <property type="match status" value="1"/>
</dbReference>
<evidence type="ECO:0000256" key="6">
    <source>
        <dbReference type="ARBA" id="ARBA00048600"/>
    </source>
</evidence>
<dbReference type="InterPro" id="IPR005482">
    <property type="entry name" value="Biotin_COase_C"/>
</dbReference>
<evidence type="ECO:0000259" key="8">
    <source>
        <dbReference type="PROSITE" id="PS50975"/>
    </source>
</evidence>
<keyword evidence="3" id="KW-0436">Ligase</keyword>
<dbReference type="SUPFAM" id="SSF56059">
    <property type="entry name" value="Glutathione synthetase ATP-binding domain-like"/>
    <property type="match status" value="1"/>
</dbReference>
<comment type="catalytic activity">
    <reaction evidence="6">
        <text>N(6)-biotinyl-L-lysyl-[protein] + hydrogencarbonate + ATP = N(6)-carboxybiotinyl-L-lysyl-[protein] + ADP + phosphate + H(+)</text>
        <dbReference type="Rhea" id="RHEA:13501"/>
        <dbReference type="Rhea" id="RHEA-COMP:10505"/>
        <dbReference type="Rhea" id="RHEA-COMP:10506"/>
        <dbReference type="ChEBI" id="CHEBI:15378"/>
        <dbReference type="ChEBI" id="CHEBI:17544"/>
        <dbReference type="ChEBI" id="CHEBI:30616"/>
        <dbReference type="ChEBI" id="CHEBI:43474"/>
        <dbReference type="ChEBI" id="CHEBI:83144"/>
        <dbReference type="ChEBI" id="CHEBI:83145"/>
        <dbReference type="ChEBI" id="CHEBI:456216"/>
        <dbReference type="EC" id="6.3.4.14"/>
    </reaction>
</comment>
<keyword evidence="4 7" id="KW-0547">Nucleotide-binding</keyword>
<organism evidence="10 11">
    <name type="scientific">Anaerotignum lactatifermentans</name>
    <dbReference type="NCBI Taxonomy" id="160404"/>
    <lineage>
        <taxon>Bacteria</taxon>
        <taxon>Bacillati</taxon>
        <taxon>Bacillota</taxon>
        <taxon>Clostridia</taxon>
        <taxon>Lachnospirales</taxon>
        <taxon>Anaerotignaceae</taxon>
        <taxon>Anaerotignum</taxon>
    </lineage>
</organism>
<feature type="domain" description="Biotin carboxylation" evidence="9">
    <location>
        <begin position="1"/>
        <end position="437"/>
    </location>
</feature>
<sequence length="444" mass="48934">MFSKILIANRGEVAVRIIRACREMGIETVAVYSEADENSLPVALADERICIGSNAATDSYLNQRNIISAALATNAEAIHPGYGFLSENPDFAALCEEKGLIFIGPDSKVLRAMGDKDNSRQLMKSIGVPVVPGTEILHDVEEAKKQAAEIGYPILVKATAGGGGKGIRVVSHADELENAFMAASEEAKNAFGNGDVFLEKYLTSVRHVEMQILADNFGNIVCLGERDCSLQLNKQKVLEETPCPVMTEEVRRKMMDAAVKAAKAAHYVNAGTVEFLLAPDGNFYFIEMNTRLQVEHPITEEISDVDIVKWQIRIACQIPLDFKQEDIHLHGHSIECRINARSTGQVDFLHIPGGSRVHFDTALVQDCLIVPYYDSMIGKLIVYASNRGDAIRKMETALCEMVIHGINTNIEDQLHLIRNRQFQSGEYDTMALPEILAEGDAEIE</sequence>
<dbReference type="Gene3D" id="3.30.470.20">
    <property type="entry name" value="ATP-grasp fold, B domain"/>
    <property type="match status" value="1"/>
</dbReference>
<dbReference type="Pfam" id="PF00289">
    <property type="entry name" value="Biotin_carb_N"/>
    <property type="match status" value="1"/>
</dbReference>
<dbReference type="Pfam" id="PF02786">
    <property type="entry name" value="CPSase_L_D2"/>
    <property type="match status" value="1"/>
</dbReference>
<dbReference type="InterPro" id="IPR016185">
    <property type="entry name" value="PreATP-grasp_dom_sf"/>
</dbReference>
<keyword evidence="11" id="KW-1185">Reference proteome</keyword>
<comment type="caution">
    <text evidence="10">The sequence shown here is derived from an EMBL/GenBank/DDBJ whole genome shotgun (WGS) entry which is preliminary data.</text>
</comment>
<dbReference type="PROSITE" id="PS00866">
    <property type="entry name" value="CPSASE_1"/>
    <property type="match status" value="1"/>
</dbReference>
<dbReference type="InterPro" id="IPR011761">
    <property type="entry name" value="ATP-grasp"/>
</dbReference>
<dbReference type="RefSeq" id="WP_205132301.1">
    <property type="nucleotide sequence ID" value="NZ_JACSNT010000001.1"/>
</dbReference>
<dbReference type="InterPro" id="IPR011764">
    <property type="entry name" value="Biotin_carboxylation_dom"/>
</dbReference>
<dbReference type="SUPFAM" id="SSF52440">
    <property type="entry name" value="PreATP-grasp domain"/>
    <property type="match status" value="1"/>
</dbReference>
<dbReference type="PROSITE" id="PS00867">
    <property type="entry name" value="CPSASE_2"/>
    <property type="match status" value="1"/>
</dbReference>
<evidence type="ECO:0000313" key="11">
    <source>
        <dbReference type="Proteomes" id="UP000729290"/>
    </source>
</evidence>
<dbReference type="Proteomes" id="UP000729290">
    <property type="component" value="Unassembled WGS sequence"/>
</dbReference>